<dbReference type="SMART" id="SM00369">
    <property type="entry name" value="LRR_TYP"/>
    <property type="match status" value="17"/>
</dbReference>
<dbReference type="FunFam" id="3.80.10.10:FF:001164">
    <property type="entry name" value="GH01279p"/>
    <property type="match status" value="1"/>
</dbReference>
<dbReference type="Proteomes" id="UP000030764">
    <property type="component" value="Unassembled WGS sequence"/>
</dbReference>
<dbReference type="InterPro" id="IPR003591">
    <property type="entry name" value="Leu-rich_rpt_typical-subtyp"/>
</dbReference>
<dbReference type="InterPro" id="IPR026906">
    <property type="entry name" value="LRR_5"/>
</dbReference>
<evidence type="ECO:0000256" key="4">
    <source>
        <dbReference type="ARBA" id="ARBA00022737"/>
    </source>
</evidence>
<evidence type="ECO:0000256" key="7">
    <source>
        <dbReference type="SAM" id="SignalP"/>
    </source>
</evidence>
<dbReference type="PANTHER" id="PTHR24366:SF161">
    <property type="entry name" value="TIR DOMAIN-CONTAINING PROTEIN"/>
    <property type="match status" value="1"/>
</dbReference>
<dbReference type="PROSITE" id="PS50104">
    <property type="entry name" value="TIR"/>
    <property type="match status" value="1"/>
</dbReference>
<dbReference type="EMBL" id="KL367474">
    <property type="protein sequence ID" value="KFD73138.1"/>
    <property type="molecule type" value="Genomic_DNA"/>
</dbReference>
<keyword evidence="4" id="KW-0677">Repeat</keyword>
<dbReference type="Gene3D" id="3.40.50.10140">
    <property type="entry name" value="Toll/interleukin-1 receptor homology (TIR) domain"/>
    <property type="match status" value="1"/>
</dbReference>
<dbReference type="InterPro" id="IPR032675">
    <property type="entry name" value="LRR_dom_sf"/>
</dbReference>
<dbReference type="SUPFAM" id="SSF52058">
    <property type="entry name" value="L domain-like"/>
    <property type="match status" value="3"/>
</dbReference>
<reference evidence="9 11" key="1">
    <citation type="journal article" date="2014" name="Nat. Genet.">
        <title>Genome and transcriptome of the porcine whipworm Trichuris suis.</title>
        <authorList>
            <person name="Jex A.R."/>
            <person name="Nejsum P."/>
            <person name="Schwarz E.M."/>
            <person name="Hu L."/>
            <person name="Young N.D."/>
            <person name="Hall R.S."/>
            <person name="Korhonen P.K."/>
            <person name="Liao S."/>
            <person name="Thamsborg S."/>
            <person name="Xia J."/>
            <person name="Xu P."/>
            <person name="Wang S."/>
            <person name="Scheerlinck J.P."/>
            <person name="Hofmann A."/>
            <person name="Sternberg P.W."/>
            <person name="Wang J."/>
            <person name="Gasser R.B."/>
        </authorList>
    </citation>
    <scope>NUCLEOTIDE SEQUENCE [LARGE SCALE GENOMIC DNA]</scope>
    <source>
        <strain evidence="10">DCEP-RM93F</strain>
        <strain evidence="9">DCEP-RM93M</strain>
    </source>
</reference>
<dbReference type="PANTHER" id="PTHR24366">
    <property type="entry name" value="IG(IMMUNOGLOBULIN) AND LRR(LEUCINE RICH REPEAT) DOMAINS"/>
    <property type="match status" value="1"/>
</dbReference>
<dbReference type="SMART" id="SM00364">
    <property type="entry name" value="LRR_BAC"/>
    <property type="match status" value="7"/>
</dbReference>
<keyword evidence="11" id="KW-1185">Reference proteome</keyword>
<dbReference type="SMART" id="SM00255">
    <property type="entry name" value="TIR"/>
    <property type="match status" value="1"/>
</dbReference>
<dbReference type="Gene3D" id="3.80.10.10">
    <property type="entry name" value="Ribonuclease Inhibitor"/>
    <property type="match status" value="5"/>
</dbReference>
<evidence type="ECO:0000313" key="9">
    <source>
        <dbReference type="EMBL" id="KFD54302.1"/>
    </source>
</evidence>
<name>A0A085MAQ6_9BILA</name>
<evidence type="ECO:0000256" key="1">
    <source>
        <dbReference type="ARBA" id="ARBA00009634"/>
    </source>
</evidence>
<evidence type="ECO:0000259" key="8">
    <source>
        <dbReference type="PROSITE" id="PS50104"/>
    </source>
</evidence>
<keyword evidence="6" id="KW-0812">Transmembrane</keyword>
<protein>
    <recommendedName>
        <fullName evidence="8">TIR domain-containing protein</fullName>
    </recommendedName>
</protein>
<feature type="transmembrane region" description="Helical" evidence="6">
    <location>
        <begin position="1011"/>
        <end position="1033"/>
    </location>
</feature>
<evidence type="ECO:0000256" key="3">
    <source>
        <dbReference type="ARBA" id="ARBA00022729"/>
    </source>
</evidence>
<dbReference type="GO" id="GO:0007165">
    <property type="term" value="P:signal transduction"/>
    <property type="evidence" value="ECO:0007669"/>
    <property type="project" value="InterPro"/>
</dbReference>
<comment type="similarity">
    <text evidence="1">Belongs to the Toll-like receptor family.</text>
</comment>
<evidence type="ECO:0000313" key="10">
    <source>
        <dbReference type="EMBL" id="KFD73138.1"/>
    </source>
</evidence>
<dbReference type="EMBL" id="KL363209">
    <property type="protein sequence ID" value="KFD54302.1"/>
    <property type="molecule type" value="Genomic_DNA"/>
</dbReference>
<feature type="compositionally biased region" description="Acidic residues" evidence="5">
    <location>
        <begin position="987"/>
        <end position="1002"/>
    </location>
</feature>
<feature type="chain" id="PRO_5007379286" description="TIR domain-containing protein" evidence="7">
    <location>
        <begin position="19"/>
        <end position="1242"/>
    </location>
</feature>
<accession>A0A085MAQ6</accession>
<dbReference type="Pfam" id="PF13306">
    <property type="entry name" value="LRR_5"/>
    <property type="match status" value="1"/>
</dbReference>
<dbReference type="InterPro" id="IPR001611">
    <property type="entry name" value="Leu-rich_rpt"/>
</dbReference>
<feature type="signal peptide" evidence="7">
    <location>
        <begin position="1"/>
        <end position="18"/>
    </location>
</feature>
<dbReference type="InterPro" id="IPR035897">
    <property type="entry name" value="Toll_tir_struct_dom_sf"/>
</dbReference>
<evidence type="ECO:0000313" key="11">
    <source>
        <dbReference type="Proteomes" id="UP000030764"/>
    </source>
</evidence>
<dbReference type="SMART" id="SM00365">
    <property type="entry name" value="LRR_SD22"/>
    <property type="match status" value="7"/>
</dbReference>
<keyword evidence="6" id="KW-1133">Transmembrane helix</keyword>
<keyword evidence="2" id="KW-0433">Leucine-rich repeat</keyword>
<organism evidence="9 11">
    <name type="scientific">Trichuris suis</name>
    <name type="common">pig whipworm</name>
    <dbReference type="NCBI Taxonomy" id="68888"/>
    <lineage>
        <taxon>Eukaryota</taxon>
        <taxon>Metazoa</taxon>
        <taxon>Ecdysozoa</taxon>
        <taxon>Nematoda</taxon>
        <taxon>Enoplea</taxon>
        <taxon>Dorylaimia</taxon>
        <taxon>Trichinellida</taxon>
        <taxon>Trichuridae</taxon>
        <taxon>Trichuris</taxon>
    </lineage>
</organism>
<keyword evidence="6" id="KW-0472">Membrane</keyword>
<dbReference type="SUPFAM" id="SSF52200">
    <property type="entry name" value="Toll/Interleukin receptor TIR domain"/>
    <property type="match status" value="1"/>
</dbReference>
<dbReference type="PROSITE" id="PS51450">
    <property type="entry name" value="LRR"/>
    <property type="match status" value="5"/>
</dbReference>
<evidence type="ECO:0000256" key="6">
    <source>
        <dbReference type="SAM" id="Phobius"/>
    </source>
</evidence>
<dbReference type="Pfam" id="PF13676">
    <property type="entry name" value="TIR_2"/>
    <property type="match status" value="1"/>
</dbReference>
<dbReference type="Proteomes" id="UP000030758">
    <property type="component" value="Unassembled WGS sequence"/>
</dbReference>
<evidence type="ECO:0000256" key="5">
    <source>
        <dbReference type="SAM" id="MobiDB-lite"/>
    </source>
</evidence>
<proteinExistence type="inferred from homology"/>
<sequence>MRVLAAFCLLLATLLSDALTPSCPTRCHCQLEDERWHVTCKWDRIPSLDVLSALPVNVTSVTIQCSDNMATSHYAAGMFTSFHRLWNVTISNCRSADSSSPPVVMTRNLPFLRSLQLEHLGEWKHIDDSVLNGSSALERLVLASNGLEKMPSLCHLTELKLLNLSSNRMSNLQWLSACSRKLVTLDVSRNRIAQLGRHQLKAVGSLRVLVAAHNMLQIIGDDAFDDVDNVRELRLSNNLLTTVASLPSQLEQLDLSANWLPSVPSVISRMRHLQYLNFSDNRLEQFHFDCLRESASTIRMLDLSKNRLSLIGLANSLTREMKLSSLEVLLVVNNRLERFDLKGLEFPALKKLDLSGNHFPDVRFSHLKGMPNLRSLRISDSSVGTVEDDAFVSSTQVKELCLAGNLLVQVPKVIRMLTNLTTLDLSRNRIEAIPKFLFDNLPAMSRLNLANNHIVGIDRYVFTSVPNLVELNLANNAISQLSVNCFDGLTNLKRLHLQGNNIGDLHGVLSNLDRLEYVNVSENSISSLNLKILPSSLSHLDASRNRITKVTNFLHGLRKETWLREADFSFNNIQQLNADSVADTLRFVNFSHNSIEHVQARSFFNCTQLTSVDLRYNKLRTIEASALQLRPTNSTASTLFYLSNNPFQCDCYIGWLSGPNNHNNNRDDGIPSLLVADRDELSCTPTARKDSDKSIVIARAPIETFVCAYDHFCMVDCPCCEFDSCDCNSVCPADCSCYHDATLTLNKVICSGADIQPKNVPMLATEIRMDGVSIGGDSRRIPRNAFLGRHRLHQLYLNGSRIGRVDEKAFNDLAALWLLDLSDNELETLTGSEFYKVPKVTHLFLHKNRLTTIGDYLFAQLTNLRVLTLHGNRFHYLPPKVATSDAPHLRTITLGQNPWKCDCGDKLLLQNWLPRNRALVPDHESLYCQEDLTAPANGSTVLRLLPPSKGHHFVKVNFWTFLIDLNRTFCRPKQVNPTSADRREPQQAEEAEEEKGEDDDYPVESSSRQNLVPLAVVVSGVLTVALFSVLVGYKVCKNLRRKKFYKHYVGELGTGDSSCDNGNYSLPTSLLQHDLLICCSWEERHWVEQQLVKRLEDELPYHRLCMLYRDLFDEGLPERRTHQRVADELIAAMERSQRVIAVLSDSFIRNEWQQTAIRIAFNHLLRDRQRNLVLILPNQLAPDMDPILAHHLRTNRCLYWNEPLFWEKLRDSVPEQFAHDLVPSESSNYADMYGTIVPSHFV</sequence>
<feature type="region of interest" description="Disordered" evidence="5">
    <location>
        <begin position="974"/>
        <end position="1005"/>
    </location>
</feature>
<dbReference type="AlphaFoldDB" id="A0A085MAQ6"/>
<keyword evidence="3 7" id="KW-0732">Signal</keyword>
<evidence type="ECO:0000256" key="2">
    <source>
        <dbReference type="ARBA" id="ARBA00022614"/>
    </source>
</evidence>
<dbReference type="Pfam" id="PF13855">
    <property type="entry name" value="LRR_8"/>
    <property type="match status" value="4"/>
</dbReference>
<dbReference type="InterPro" id="IPR000157">
    <property type="entry name" value="TIR_dom"/>
</dbReference>
<feature type="domain" description="TIR" evidence="8">
    <location>
        <begin position="1071"/>
        <end position="1213"/>
    </location>
</feature>
<gene>
    <name evidence="9" type="ORF">M513_04844</name>
    <name evidence="10" type="ORF">M514_04844</name>
</gene>